<reference evidence="7" key="1">
    <citation type="journal article" date="2019" name="Int. J. Syst. Evol. Microbiol.">
        <title>The Global Catalogue of Microorganisms (GCM) 10K type strain sequencing project: providing services to taxonomists for standard genome sequencing and annotation.</title>
        <authorList>
            <consortium name="The Broad Institute Genomics Platform"/>
            <consortium name="The Broad Institute Genome Sequencing Center for Infectious Disease"/>
            <person name="Wu L."/>
            <person name="Ma J."/>
        </authorList>
    </citation>
    <scope>NUCLEOTIDE SEQUENCE [LARGE SCALE GENOMIC DNA]</scope>
    <source>
        <strain evidence="7">JCM 18303</strain>
    </source>
</reference>
<keyword evidence="1" id="KW-0949">S-adenosyl-L-methionine</keyword>
<dbReference type="SUPFAM" id="SSF102114">
    <property type="entry name" value="Radical SAM enzymes"/>
    <property type="match status" value="1"/>
</dbReference>
<evidence type="ECO:0000256" key="4">
    <source>
        <dbReference type="ARBA" id="ARBA00023014"/>
    </source>
</evidence>
<comment type="caution">
    <text evidence="6">The sequence shown here is derived from an EMBL/GenBank/DDBJ whole genome shotgun (WGS) entry which is preliminary data.</text>
</comment>
<dbReference type="SFLD" id="SFLDS00029">
    <property type="entry name" value="Radical_SAM"/>
    <property type="match status" value="1"/>
</dbReference>
<proteinExistence type="predicted"/>
<accession>A0ABP9PTS7</accession>
<gene>
    <name evidence="6" type="ORF">GCM10023321_19310</name>
</gene>
<dbReference type="Pfam" id="PF04055">
    <property type="entry name" value="Radical_SAM"/>
    <property type="match status" value="1"/>
</dbReference>
<evidence type="ECO:0000259" key="5">
    <source>
        <dbReference type="PROSITE" id="PS51918"/>
    </source>
</evidence>
<evidence type="ECO:0000256" key="1">
    <source>
        <dbReference type="ARBA" id="ARBA00022691"/>
    </source>
</evidence>
<keyword evidence="2" id="KW-0479">Metal-binding</keyword>
<dbReference type="InterPro" id="IPR050377">
    <property type="entry name" value="Radical_SAM_PqqE_MftC-like"/>
</dbReference>
<feature type="domain" description="Radical SAM core" evidence="5">
    <location>
        <begin position="76"/>
        <end position="282"/>
    </location>
</feature>
<evidence type="ECO:0000313" key="7">
    <source>
        <dbReference type="Proteomes" id="UP001428817"/>
    </source>
</evidence>
<dbReference type="InterPro" id="IPR058240">
    <property type="entry name" value="rSAM_sf"/>
</dbReference>
<dbReference type="PROSITE" id="PS51918">
    <property type="entry name" value="RADICAL_SAM"/>
    <property type="match status" value="1"/>
</dbReference>
<dbReference type="EMBL" id="BAABJP010000007">
    <property type="protein sequence ID" value="GAA5151745.1"/>
    <property type="molecule type" value="Genomic_DNA"/>
</dbReference>
<dbReference type="Gene3D" id="3.20.20.70">
    <property type="entry name" value="Aldolase class I"/>
    <property type="match status" value="1"/>
</dbReference>
<dbReference type="CDD" id="cd01335">
    <property type="entry name" value="Radical_SAM"/>
    <property type="match status" value="1"/>
</dbReference>
<protein>
    <recommendedName>
        <fullName evidence="5">Radical SAM core domain-containing protein</fullName>
    </recommendedName>
</protein>
<evidence type="ECO:0000256" key="3">
    <source>
        <dbReference type="ARBA" id="ARBA00023004"/>
    </source>
</evidence>
<organism evidence="6 7">
    <name type="scientific">Pseudonocardia eucalypti</name>
    <dbReference type="NCBI Taxonomy" id="648755"/>
    <lineage>
        <taxon>Bacteria</taxon>
        <taxon>Bacillati</taxon>
        <taxon>Actinomycetota</taxon>
        <taxon>Actinomycetes</taxon>
        <taxon>Pseudonocardiales</taxon>
        <taxon>Pseudonocardiaceae</taxon>
        <taxon>Pseudonocardia</taxon>
    </lineage>
</organism>
<evidence type="ECO:0000313" key="6">
    <source>
        <dbReference type="EMBL" id="GAA5151745.1"/>
    </source>
</evidence>
<dbReference type="PANTHER" id="PTHR11228:SF7">
    <property type="entry name" value="PQQA PEPTIDE CYCLASE"/>
    <property type="match status" value="1"/>
</dbReference>
<dbReference type="Proteomes" id="UP001428817">
    <property type="component" value="Unassembled WGS sequence"/>
</dbReference>
<dbReference type="RefSeq" id="WP_185066614.1">
    <property type="nucleotide sequence ID" value="NZ_BAABJP010000007.1"/>
</dbReference>
<dbReference type="SFLD" id="SFLDG01067">
    <property type="entry name" value="SPASM/twitch_domain_containing"/>
    <property type="match status" value="1"/>
</dbReference>
<keyword evidence="7" id="KW-1185">Reference proteome</keyword>
<dbReference type="InterPro" id="IPR007197">
    <property type="entry name" value="rSAM"/>
</dbReference>
<dbReference type="InterPro" id="IPR013785">
    <property type="entry name" value="Aldolase_TIM"/>
</dbReference>
<sequence>MRPKLIASPYPDGHLVVSPGQEGGIKLGVNKYAELRDAASTAPVPGWLTVAARAKWGMDVTGRDVGDTVMVRPDTPYGYARASYELNLGCNYDCDHCYLGEKLFAGLEWSGRERLLDIMAEAGVLWLQLTGGEPLIDSLFAETLAYAYDLGMMIQISSNGSRLHQEKTLDLLRTYRPYRLTLSLYGATEQSYDGMTRSKGAFKRFMRGLEAAHEAGLAMRINCVLSKHNAHERDEMTAIADRYGIPSFEYTNITPTIHGTGEVLPSQAREVLRRHDPYTGCNAGLTHFHADPHGMASICKIGREEQVNLLDEGVEGLRKLAVIGDRLTTRHGGCTGCTLQKTCGTCMPLANLYRQAKAPLETYCQHGSGPLSASSRGGES</sequence>
<keyword evidence="3" id="KW-0408">Iron</keyword>
<dbReference type="PANTHER" id="PTHR11228">
    <property type="entry name" value="RADICAL SAM DOMAIN PROTEIN"/>
    <property type="match status" value="1"/>
</dbReference>
<keyword evidence="4" id="KW-0411">Iron-sulfur</keyword>
<name>A0ABP9PTS7_9PSEU</name>
<evidence type="ECO:0000256" key="2">
    <source>
        <dbReference type="ARBA" id="ARBA00022723"/>
    </source>
</evidence>